<evidence type="ECO:0000313" key="5">
    <source>
        <dbReference type="EMBL" id="GEA60977.1"/>
    </source>
</evidence>
<dbReference type="GO" id="GO:0003677">
    <property type="term" value="F:DNA binding"/>
    <property type="evidence" value="ECO:0007669"/>
    <property type="project" value="UniProtKB-KW"/>
</dbReference>
<evidence type="ECO:0000256" key="3">
    <source>
        <dbReference type="ARBA" id="ARBA00023163"/>
    </source>
</evidence>
<evidence type="ECO:0000256" key="2">
    <source>
        <dbReference type="ARBA" id="ARBA00023125"/>
    </source>
</evidence>
<evidence type="ECO:0000259" key="4">
    <source>
        <dbReference type="PROSITE" id="PS50043"/>
    </source>
</evidence>
<dbReference type="InterPro" id="IPR016032">
    <property type="entry name" value="Sig_transdc_resp-reg_C-effctor"/>
</dbReference>
<accession>A0A4Y3INZ6</accession>
<name>A0A4Y3INZ6_9VIBR</name>
<keyword evidence="1" id="KW-0805">Transcription regulation</keyword>
<dbReference type="Pfam" id="PF00196">
    <property type="entry name" value="GerE"/>
    <property type="match status" value="1"/>
</dbReference>
<dbReference type="AlphaFoldDB" id="A0A4Y3INZ6"/>
<dbReference type="Proteomes" id="UP000318242">
    <property type="component" value="Unassembled WGS sequence"/>
</dbReference>
<dbReference type="RefSeq" id="WP_141271372.1">
    <property type="nucleotide sequence ID" value="NZ_BJLH01000009.1"/>
</dbReference>
<dbReference type="PROSITE" id="PS51257">
    <property type="entry name" value="PROKAR_LIPOPROTEIN"/>
    <property type="match status" value="1"/>
</dbReference>
<evidence type="ECO:0000256" key="1">
    <source>
        <dbReference type="ARBA" id="ARBA00023015"/>
    </source>
</evidence>
<organism evidence="5 6">
    <name type="scientific">Vibrio comitans NBRC 102076</name>
    <dbReference type="NCBI Taxonomy" id="1219078"/>
    <lineage>
        <taxon>Bacteria</taxon>
        <taxon>Pseudomonadati</taxon>
        <taxon>Pseudomonadota</taxon>
        <taxon>Gammaproteobacteria</taxon>
        <taxon>Vibrionales</taxon>
        <taxon>Vibrionaceae</taxon>
        <taxon>Vibrio</taxon>
    </lineage>
</organism>
<dbReference type="Gene3D" id="1.10.10.10">
    <property type="entry name" value="Winged helix-like DNA-binding domain superfamily/Winged helix DNA-binding domain"/>
    <property type="match status" value="1"/>
</dbReference>
<dbReference type="PANTHER" id="PTHR44688">
    <property type="entry name" value="DNA-BINDING TRANSCRIPTIONAL ACTIVATOR DEVR_DOSR"/>
    <property type="match status" value="1"/>
</dbReference>
<gene>
    <name evidence="5" type="ORF">VCO01S_21700</name>
</gene>
<dbReference type="PRINTS" id="PR00038">
    <property type="entry name" value="HTHLUXR"/>
</dbReference>
<dbReference type="GO" id="GO:0006355">
    <property type="term" value="P:regulation of DNA-templated transcription"/>
    <property type="evidence" value="ECO:0007669"/>
    <property type="project" value="InterPro"/>
</dbReference>
<dbReference type="InterPro" id="IPR036388">
    <property type="entry name" value="WH-like_DNA-bd_sf"/>
</dbReference>
<dbReference type="OrthoDB" id="9782655at2"/>
<protein>
    <recommendedName>
        <fullName evidence="4">HTH luxR-type domain-containing protein</fullName>
    </recommendedName>
</protein>
<keyword evidence="2" id="KW-0238">DNA-binding</keyword>
<dbReference type="EMBL" id="BJLH01000009">
    <property type="protein sequence ID" value="GEA60977.1"/>
    <property type="molecule type" value="Genomic_DNA"/>
</dbReference>
<dbReference type="SMART" id="SM00421">
    <property type="entry name" value="HTH_LUXR"/>
    <property type="match status" value="1"/>
</dbReference>
<feature type="domain" description="HTH luxR-type" evidence="4">
    <location>
        <begin position="189"/>
        <end position="254"/>
    </location>
</feature>
<proteinExistence type="predicted"/>
<evidence type="ECO:0000313" key="6">
    <source>
        <dbReference type="Proteomes" id="UP000318242"/>
    </source>
</evidence>
<dbReference type="SUPFAM" id="SSF46894">
    <property type="entry name" value="C-terminal effector domain of the bipartite response regulators"/>
    <property type="match status" value="1"/>
</dbReference>
<dbReference type="InterPro" id="IPR000792">
    <property type="entry name" value="Tscrpt_reg_LuxR_C"/>
</dbReference>
<keyword evidence="3" id="KW-0804">Transcription</keyword>
<dbReference type="PROSITE" id="PS50043">
    <property type="entry name" value="HTH_LUXR_2"/>
    <property type="match status" value="1"/>
</dbReference>
<comment type="caution">
    <text evidence="5">The sequence shown here is derived from an EMBL/GenBank/DDBJ whole genome shotgun (WGS) entry which is preliminary data.</text>
</comment>
<keyword evidence="6" id="KW-1185">Reference proteome</keyword>
<reference evidence="5 6" key="1">
    <citation type="submission" date="2019-06" db="EMBL/GenBank/DDBJ databases">
        <title>Whole genome shotgun sequence of Vibrio comitans NBRC 102076.</title>
        <authorList>
            <person name="Hosoyama A."/>
            <person name="Uohara A."/>
            <person name="Ohji S."/>
            <person name="Ichikawa N."/>
        </authorList>
    </citation>
    <scope>NUCLEOTIDE SEQUENCE [LARGE SCALE GENOMIC DNA]</scope>
    <source>
        <strain evidence="5 6">NBRC 102076</strain>
    </source>
</reference>
<sequence length="260" mass="29770">MSIENKVSFDHLVVSQVNALSSCSACEFDSTFNKLAKQGLEWFNLDRLTLFPNSMIMLNDGKSVSVSRKHIPELDKARFVVGNYVDYLRLLRLKSQYQLFNSNDLKQSNISTLRELYMEGGRWHGIMRLELFGQVWGALAFSRFNDDSTDLTETDLNQLKALCDIWLVYWQHSTVTRSLNKGSESKLDESEKLLKLSKKQCTVLALLAQGYTAKQCAEKLFLSPRTIESHKYRMLDTLDFDNNTELVQFALRNGLGIEAS</sequence>
<dbReference type="PANTHER" id="PTHR44688:SF16">
    <property type="entry name" value="DNA-BINDING TRANSCRIPTIONAL ACTIVATOR DEVR_DOSR"/>
    <property type="match status" value="1"/>
</dbReference>
<dbReference type="CDD" id="cd06170">
    <property type="entry name" value="LuxR_C_like"/>
    <property type="match status" value="1"/>
</dbReference>